<feature type="region of interest" description="Disordered" evidence="1">
    <location>
        <begin position="1"/>
        <end position="34"/>
    </location>
</feature>
<protein>
    <submittedName>
        <fullName evidence="2">Uncharacterized protein</fullName>
    </submittedName>
</protein>
<keyword evidence="3" id="KW-1185">Reference proteome</keyword>
<evidence type="ECO:0000313" key="2">
    <source>
        <dbReference type="EMBL" id="GCC45304.1"/>
    </source>
</evidence>
<dbReference type="Proteomes" id="UP000287033">
    <property type="component" value="Unassembled WGS sequence"/>
</dbReference>
<organism evidence="2 3">
    <name type="scientific">Chiloscyllium punctatum</name>
    <name type="common">Brownbanded bambooshark</name>
    <name type="synonym">Hemiscyllium punctatum</name>
    <dbReference type="NCBI Taxonomy" id="137246"/>
    <lineage>
        <taxon>Eukaryota</taxon>
        <taxon>Metazoa</taxon>
        <taxon>Chordata</taxon>
        <taxon>Craniata</taxon>
        <taxon>Vertebrata</taxon>
        <taxon>Chondrichthyes</taxon>
        <taxon>Elasmobranchii</taxon>
        <taxon>Galeomorphii</taxon>
        <taxon>Galeoidea</taxon>
        <taxon>Orectolobiformes</taxon>
        <taxon>Hemiscylliidae</taxon>
        <taxon>Chiloscyllium</taxon>
    </lineage>
</organism>
<dbReference type="EMBL" id="BEZZ01159722">
    <property type="protein sequence ID" value="GCC45304.1"/>
    <property type="molecule type" value="Genomic_DNA"/>
</dbReference>
<proteinExistence type="predicted"/>
<evidence type="ECO:0000256" key="1">
    <source>
        <dbReference type="SAM" id="MobiDB-lite"/>
    </source>
</evidence>
<feature type="region of interest" description="Disordered" evidence="1">
    <location>
        <begin position="87"/>
        <end position="113"/>
    </location>
</feature>
<name>A0A401TRN2_CHIPU</name>
<accession>A0A401TRN2</accession>
<gene>
    <name evidence="2" type="ORF">chiPu_0029555</name>
</gene>
<sequence>PGVLLEVSGREGDDGAAEGPAIGQRRFPDDQGGVRVGAGRQEVGPRAVEGVGAGAVLQAAGRHHLGAQLGQLQPGHLVHLTRAHKVARQGDRPTQHPLGLGVHQDISEGETCR</sequence>
<evidence type="ECO:0000313" key="3">
    <source>
        <dbReference type="Proteomes" id="UP000287033"/>
    </source>
</evidence>
<reference evidence="2 3" key="1">
    <citation type="journal article" date="2018" name="Nat. Ecol. Evol.">
        <title>Shark genomes provide insights into elasmobranch evolution and the origin of vertebrates.</title>
        <authorList>
            <person name="Hara Y"/>
            <person name="Yamaguchi K"/>
            <person name="Onimaru K"/>
            <person name="Kadota M"/>
            <person name="Koyanagi M"/>
            <person name="Keeley SD"/>
            <person name="Tatsumi K"/>
            <person name="Tanaka K"/>
            <person name="Motone F"/>
            <person name="Kageyama Y"/>
            <person name="Nozu R"/>
            <person name="Adachi N"/>
            <person name="Nishimura O"/>
            <person name="Nakagawa R"/>
            <person name="Tanegashima C"/>
            <person name="Kiyatake I"/>
            <person name="Matsumoto R"/>
            <person name="Murakumo K"/>
            <person name="Nishida K"/>
            <person name="Terakita A"/>
            <person name="Kuratani S"/>
            <person name="Sato K"/>
            <person name="Hyodo S Kuraku.S."/>
        </authorList>
    </citation>
    <scope>NUCLEOTIDE SEQUENCE [LARGE SCALE GENOMIC DNA]</scope>
</reference>
<feature type="non-terminal residue" evidence="2">
    <location>
        <position position="1"/>
    </location>
</feature>
<dbReference type="AlphaFoldDB" id="A0A401TRN2"/>
<comment type="caution">
    <text evidence="2">The sequence shown here is derived from an EMBL/GenBank/DDBJ whole genome shotgun (WGS) entry which is preliminary data.</text>
</comment>